<dbReference type="EMBL" id="CP002299">
    <property type="protein sequence ID" value="ADP81330.1"/>
    <property type="molecule type" value="Genomic_DNA"/>
</dbReference>
<sequence length="404" mass="43081">MNDVLAGIKVIEVAGWTFVPSAGAVLAEWGADVIKVEPLTGDPQRGLVTSGLVPAGAGGVNYMMEVPNRGKRSIGIDLSTEGGRDLLLALVRQADVFLTSYLPNVRRKLGIDVDDLRAVNPDVIYVRGSGYGPRGPDVDTPGFDGVSYWARGGVADALTPPEADFPVGGRPAFGDVMGGMALAGGICAALLARERNGAASVVDVSLLGLALWNLGPDVAAAKLYEGVELPSFRRDEPPNPLVAYYRTADDRQICLMMLQSDRYWPDLCRHLGLDGSIADPRYADAAARFHNRAELYRLLSETFASRTYAQWRDTLATLAGPWSGMQTAAELHDDPAALANGYLATLTATSGAAFELAANPVQFDETPASPSGAPEHGQHTEEILLDLGLGWDDIDRHKQQGDIL</sequence>
<accession>E3IVG6</accession>
<dbReference type="Pfam" id="PF02515">
    <property type="entry name" value="CoA_transf_3"/>
    <property type="match status" value="1"/>
</dbReference>
<gene>
    <name evidence="1" type="ordered locus">FraEuI1c_3318</name>
</gene>
<dbReference type="SUPFAM" id="SSF89796">
    <property type="entry name" value="CoA-transferase family III (CaiB/BaiF)"/>
    <property type="match status" value="1"/>
</dbReference>
<dbReference type="PANTHER" id="PTHR48228">
    <property type="entry name" value="SUCCINYL-COA--D-CITRAMALATE COA-TRANSFERASE"/>
    <property type="match status" value="1"/>
</dbReference>
<dbReference type="eggNOG" id="COG1804">
    <property type="taxonomic scope" value="Bacteria"/>
</dbReference>
<evidence type="ECO:0000313" key="2">
    <source>
        <dbReference type="Proteomes" id="UP000002484"/>
    </source>
</evidence>
<dbReference type="GO" id="GO:0003824">
    <property type="term" value="F:catalytic activity"/>
    <property type="evidence" value="ECO:0007669"/>
    <property type="project" value="InterPro"/>
</dbReference>
<name>E3IVG6_PSEI1</name>
<dbReference type="AlphaFoldDB" id="E3IVG6"/>
<dbReference type="Gene3D" id="3.30.1540.10">
    <property type="entry name" value="formyl-coa transferase, domain 3"/>
    <property type="match status" value="1"/>
</dbReference>
<reference evidence="1 2" key="1">
    <citation type="submission" date="2010-10" db="EMBL/GenBank/DDBJ databases">
        <title>Complete sequence of Frankia sp. EuI1c.</title>
        <authorList>
            <consortium name="US DOE Joint Genome Institute"/>
            <person name="Lucas S."/>
            <person name="Copeland A."/>
            <person name="Lapidus A."/>
            <person name="Cheng J.-F."/>
            <person name="Bruce D."/>
            <person name="Goodwin L."/>
            <person name="Pitluck S."/>
            <person name="Chertkov O."/>
            <person name="Detter J.C."/>
            <person name="Han C."/>
            <person name="Tapia R."/>
            <person name="Land M."/>
            <person name="Hauser L."/>
            <person name="Jeffries C."/>
            <person name="Kyrpides N."/>
            <person name="Ivanova N."/>
            <person name="Mikhailova N."/>
            <person name="Beauchemin N."/>
            <person name="Sen A."/>
            <person name="Sur S.A."/>
            <person name="Gtari M."/>
            <person name="Wall L."/>
            <person name="Tisa L."/>
            <person name="Woyke T."/>
        </authorList>
    </citation>
    <scope>NUCLEOTIDE SEQUENCE [LARGE SCALE GENOMIC DNA]</scope>
    <source>
        <strain evidence="2">DSM 45817 / CECT 9037 / EuI1c</strain>
    </source>
</reference>
<dbReference type="InterPro" id="IPR023606">
    <property type="entry name" value="CoA-Trfase_III_dom_1_sf"/>
</dbReference>
<dbReference type="Proteomes" id="UP000002484">
    <property type="component" value="Chromosome"/>
</dbReference>
<dbReference type="InterPro" id="IPR044855">
    <property type="entry name" value="CoA-Trfase_III_dom3_sf"/>
</dbReference>
<organism evidence="1 2">
    <name type="scientific">Pseudofrankia inefficax (strain DSM 45817 / CECT 9037 / DDB 130130 / EuI1c)</name>
    <name type="common">Frankia inefficax</name>
    <dbReference type="NCBI Taxonomy" id="298654"/>
    <lineage>
        <taxon>Bacteria</taxon>
        <taxon>Bacillati</taxon>
        <taxon>Actinomycetota</taxon>
        <taxon>Actinomycetes</taxon>
        <taxon>Frankiales</taxon>
        <taxon>Frankiaceae</taxon>
        <taxon>Pseudofrankia</taxon>
    </lineage>
</organism>
<dbReference type="HOGENOM" id="CLU_033975_2_1_11"/>
<protein>
    <submittedName>
        <fullName evidence="1">L-carnitine dehydratase/bile acid-inducible protein F</fullName>
    </submittedName>
</protein>
<dbReference type="InParanoid" id="E3IVG6"/>
<proteinExistence type="predicted"/>
<dbReference type="KEGG" id="fri:FraEuI1c_3318"/>
<evidence type="ECO:0000313" key="1">
    <source>
        <dbReference type="EMBL" id="ADP81330.1"/>
    </source>
</evidence>
<keyword evidence="2" id="KW-1185">Reference proteome</keyword>
<dbReference type="Gene3D" id="3.40.50.10540">
    <property type="entry name" value="Crotonobetainyl-coa:carnitine coa-transferase, domain 1"/>
    <property type="match status" value="1"/>
</dbReference>
<dbReference type="InterPro" id="IPR050509">
    <property type="entry name" value="CoA-transferase_III"/>
</dbReference>
<dbReference type="InterPro" id="IPR003673">
    <property type="entry name" value="CoA-Trfase_fam_III"/>
</dbReference>
<dbReference type="FunCoup" id="E3IVG6">
    <property type="interactions" value="106"/>
</dbReference>
<dbReference type="STRING" id="298654.FraEuI1c_3318"/>
<dbReference type="PANTHER" id="PTHR48228:SF2">
    <property type="entry name" value="E-CINNAMOYL-COA:R-PHENYLLACTATE COA TRANSFERASE LARGE SUBUNIT"/>
    <property type="match status" value="1"/>
</dbReference>